<evidence type="ECO:0000256" key="1">
    <source>
        <dbReference type="SAM" id="MobiDB-lite"/>
    </source>
</evidence>
<feature type="region of interest" description="Disordered" evidence="1">
    <location>
        <begin position="123"/>
        <end position="144"/>
    </location>
</feature>
<organism evidence="2 3">
    <name type="scientific">Methanoregula boonei (strain DSM 21154 / JCM 14090 / 6A8)</name>
    <dbReference type="NCBI Taxonomy" id="456442"/>
    <lineage>
        <taxon>Archaea</taxon>
        <taxon>Methanobacteriati</taxon>
        <taxon>Methanobacteriota</taxon>
        <taxon>Stenosarchaea group</taxon>
        <taxon>Methanomicrobia</taxon>
        <taxon>Methanomicrobiales</taxon>
        <taxon>Methanoregulaceae</taxon>
        <taxon>Methanoregula</taxon>
    </lineage>
</organism>
<dbReference type="HOGENOM" id="CLU_1648320_0_0_2"/>
<evidence type="ECO:0000313" key="2">
    <source>
        <dbReference type="EMBL" id="ABS55343.1"/>
    </source>
</evidence>
<sequence>MYLGDYIVIEEQTGPFAFACESVSTGTKFTASVDEDKREIFQDKSFPDSHPHACRFLRPDGPLLRCTIHRDSPAQCKFYRCVIMRIADHEGNELGTVTGTLHLHSDDRRLGSVWEEAETAIPESSPKAEERRREYLTGHGYRVS</sequence>
<evidence type="ECO:0000313" key="3">
    <source>
        <dbReference type="Proteomes" id="UP000002408"/>
    </source>
</evidence>
<keyword evidence="3" id="KW-1185">Reference proteome</keyword>
<dbReference type="STRING" id="456442.Mboo_0825"/>
<dbReference type="EMBL" id="CP000780">
    <property type="protein sequence ID" value="ABS55343.1"/>
    <property type="molecule type" value="Genomic_DNA"/>
</dbReference>
<gene>
    <name evidence="2" type="ordered locus">Mboo_0825</name>
</gene>
<name>A7I6I2_METB6</name>
<protein>
    <submittedName>
        <fullName evidence="2">Uncharacterized protein</fullName>
    </submittedName>
</protein>
<feature type="compositionally biased region" description="Basic and acidic residues" evidence="1">
    <location>
        <begin position="126"/>
        <end position="136"/>
    </location>
</feature>
<dbReference type="eggNOG" id="arCOG05293">
    <property type="taxonomic scope" value="Archaea"/>
</dbReference>
<accession>A7I6I2</accession>
<proteinExistence type="predicted"/>
<reference evidence="3" key="1">
    <citation type="journal article" date="2015" name="Microbiology">
        <title>Genome of Methanoregula boonei 6A8 reveals adaptations to oligotrophic peatland environments.</title>
        <authorList>
            <person name="Braeuer S."/>
            <person name="Cadillo-Quiroz H."/>
            <person name="Kyrpides N."/>
            <person name="Woyke T."/>
            <person name="Goodwin L."/>
            <person name="Detter C."/>
            <person name="Podell S."/>
            <person name="Yavitt J.B."/>
            <person name="Zinder S.H."/>
        </authorList>
    </citation>
    <scope>NUCLEOTIDE SEQUENCE [LARGE SCALE GENOMIC DNA]</scope>
    <source>
        <strain evidence="3">DSM 21154 / JCM 14090 / 6A8</strain>
    </source>
</reference>
<dbReference type="KEGG" id="mbn:Mboo_0825"/>
<dbReference type="Proteomes" id="UP000002408">
    <property type="component" value="Chromosome"/>
</dbReference>
<dbReference type="AlphaFoldDB" id="A7I6I2"/>